<dbReference type="OrthoDB" id="2753716at2759"/>
<dbReference type="Proteomes" id="UP000054279">
    <property type="component" value="Unassembled WGS sequence"/>
</dbReference>
<dbReference type="EMBL" id="KN837132">
    <property type="protein sequence ID" value="KIJ42088.1"/>
    <property type="molecule type" value="Genomic_DNA"/>
</dbReference>
<proteinExistence type="predicted"/>
<dbReference type="HOGENOM" id="CLU_654116_0_0_1"/>
<evidence type="ECO:0000313" key="3">
    <source>
        <dbReference type="Proteomes" id="UP000054279"/>
    </source>
</evidence>
<feature type="region of interest" description="Disordered" evidence="1">
    <location>
        <begin position="323"/>
        <end position="362"/>
    </location>
</feature>
<gene>
    <name evidence="2" type="ORF">M422DRAFT_48325</name>
</gene>
<sequence length="392" mass="44464">MTTLPKLEVFARQTTSPNIEVRRAFRNRYSYGRFVLFRLNSAPLVNLYQDDEADEAARNIQSKVYLGCIAVCLGQPLIRQPYPTITLHPVTQQTSSFCPRELAQISLHPISPGAHPRNRHALLPSPPLLFLECVFPSVYEIDFIHVLDRGDDAPHTSILKAELANAQRYHSRGSTRSFHLNPLCRSKPAIDSTENATELMRKCKQDCDDLAYTVQGGDEGDTHDEPQDPLPADEKYLLYRLENLERIPPPSTEVWPDLSAFSEIGKIEDLSVECDAVDKLTFEIIFRKFPHFFAESSKTYVDVRRIALRMEWIDKVMQPDDDTASITTIPADADVPPESKSPTPTPEPKSLIKESNSKRSLSSAHGFGKRLVSSLRLHSRSLLLKIERRIMW</sequence>
<accession>A0A0C9UGB1</accession>
<evidence type="ECO:0000313" key="2">
    <source>
        <dbReference type="EMBL" id="KIJ42088.1"/>
    </source>
</evidence>
<name>A0A0C9UGB1_SPHS4</name>
<evidence type="ECO:0000256" key="1">
    <source>
        <dbReference type="SAM" id="MobiDB-lite"/>
    </source>
</evidence>
<dbReference type="AlphaFoldDB" id="A0A0C9UGB1"/>
<organism evidence="2 3">
    <name type="scientific">Sphaerobolus stellatus (strain SS14)</name>
    <dbReference type="NCBI Taxonomy" id="990650"/>
    <lineage>
        <taxon>Eukaryota</taxon>
        <taxon>Fungi</taxon>
        <taxon>Dikarya</taxon>
        <taxon>Basidiomycota</taxon>
        <taxon>Agaricomycotina</taxon>
        <taxon>Agaricomycetes</taxon>
        <taxon>Phallomycetidae</taxon>
        <taxon>Geastrales</taxon>
        <taxon>Sphaerobolaceae</taxon>
        <taxon>Sphaerobolus</taxon>
    </lineage>
</organism>
<reference evidence="2 3" key="1">
    <citation type="submission" date="2014-06" db="EMBL/GenBank/DDBJ databases">
        <title>Evolutionary Origins and Diversification of the Mycorrhizal Mutualists.</title>
        <authorList>
            <consortium name="DOE Joint Genome Institute"/>
            <consortium name="Mycorrhizal Genomics Consortium"/>
            <person name="Kohler A."/>
            <person name="Kuo A."/>
            <person name="Nagy L.G."/>
            <person name="Floudas D."/>
            <person name="Copeland A."/>
            <person name="Barry K.W."/>
            <person name="Cichocki N."/>
            <person name="Veneault-Fourrey C."/>
            <person name="LaButti K."/>
            <person name="Lindquist E.A."/>
            <person name="Lipzen A."/>
            <person name="Lundell T."/>
            <person name="Morin E."/>
            <person name="Murat C."/>
            <person name="Riley R."/>
            <person name="Ohm R."/>
            <person name="Sun H."/>
            <person name="Tunlid A."/>
            <person name="Henrissat B."/>
            <person name="Grigoriev I.V."/>
            <person name="Hibbett D.S."/>
            <person name="Martin F."/>
        </authorList>
    </citation>
    <scope>NUCLEOTIDE SEQUENCE [LARGE SCALE GENOMIC DNA]</scope>
    <source>
        <strain evidence="2 3">SS14</strain>
    </source>
</reference>
<keyword evidence="3" id="KW-1185">Reference proteome</keyword>
<protein>
    <submittedName>
        <fullName evidence="2">Uncharacterized protein</fullName>
    </submittedName>
</protein>